<dbReference type="OrthoDB" id="5086884at2759"/>
<reference evidence="10" key="1">
    <citation type="submission" date="2013-05" db="EMBL/GenBank/DDBJ databases">
        <title>The Genome sequence of Mucor circinelloides f. circinelloides 1006PhL.</title>
        <authorList>
            <consortium name="The Broad Institute Genomics Platform"/>
            <person name="Cuomo C."/>
            <person name="Earl A."/>
            <person name="Findley K."/>
            <person name="Lee S.C."/>
            <person name="Walker B."/>
            <person name="Young S."/>
            <person name="Zeng Q."/>
            <person name="Gargeya S."/>
            <person name="Fitzgerald M."/>
            <person name="Haas B."/>
            <person name="Abouelleil A."/>
            <person name="Allen A.W."/>
            <person name="Alvarado L."/>
            <person name="Arachchi H.M."/>
            <person name="Berlin A.M."/>
            <person name="Chapman S.B."/>
            <person name="Gainer-Dewar J."/>
            <person name="Goldberg J."/>
            <person name="Griggs A."/>
            <person name="Gujja S."/>
            <person name="Hansen M."/>
            <person name="Howarth C."/>
            <person name="Imamovic A."/>
            <person name="Ireland A."/>
            <person name="Larimer J."/>
            <person name="McCowan C."/>
            <person name="Murphy C."/>
            <person name="Pearson M."/>
            <person name="Poon T.W."/>
            <person name="Priest M."/>
            <person name="Roberts A."/>
            <person name="Saif S."/>
            <person name="Shea T."/>
            <person name="Sisk P."/>
            <person name="Sykes S."/>
            <person name="Wortman J."/>
            <person name="Nusbaum C."/>
            <person name="Birren B."/>
        </authorList>
    </citation>
    <scope>NUCLEOTIDE SEQUENCE [LARGE SCALE GENOMIC DNA]</scope>
    <source>
        <strain evidence="10">1006PhL</strain>
    </source>
</reference>
<dbReference type="PANTHER" id="PTHR23506">
    <property type="entry name" value="GH10249P"/>
    <property type="match status" value="1"/>
</dbReference>
<evidence type="ECO:0000256" key="5">
    <source>
        <dbReference type="ARBA" id="ARBA00023136"/>
    </source>
</evidence>
<feature type="transmembrane region" description="Helical" evidence="7">
    <location>
        <begin position="194"/>
        <end position="215"/>
    </location>
</feature>
<feature type="transmembrane region" description="Helical" evidence="7">
    <location>
        <begin position="407"/>
        <end position="427"/>
    </location>
</feature>
<dbReference type="InterPro" id="IPR050930">
    <property type="entry name" value="MFS_Vesicular_Transporter"/>
</dbReference>
<evidence type="ECO:0000259" key="8">
    <source>
        <dbReference type="PROSITE" id="PS50850"/>
    </source>
</evidence>
<feature type="transmembrane region" description="Helical" evidence="7">
    <location>
        <begin position="169"/>
        <end position="188"/>
    </location>
</feature>
<comment type="subcellular location">
    <subcellularLocation>
        <location evidence="1">Membrane</location>
        <topology evidence="1">Multi-pass membrane protein</topology>
    </subcellularLocation>
</comment>
<sequence>MNYDTDNSSMSTLSTSATSLANQNKSCWWQRARKSNISIACLVALVLFTDMLVYGAVIPCLPALVLDKFHGTPKDIGFLFGCFAFGYLVATPLFGILSDKYQNRRYGLMLGTFCIISSTLLFAWASSYIMLVMARVCQGASAGASWTIGLGMLADAFPVDRLGRAMGTVILSHTVGFLLGPVMGGFLYDYGGTLAPFYFCSAFGLLTLVGTVCIAEPIKAQEQSMDTSKDPVQKARVDESAPLLSSATSSSSSTATVNSMQKQPPGRQLYTLISNPRITACLLCCFVTSAALAGIEPALPIHLENKYHVSTSTIGAIFIALVVPSFLGPVTGYFSDKFGRPLFIGIGMVVMSIASVLVGLPVSSYKHMLPALFLFGLSNPLIHTPLMPEMGAAVTDMGSNAFAQVYALYNMAYSLGIFVGPLLAGVIMSCNSIDLNQRFQILMLIFSGVIIISSPVILINQRKRAYYKRK</sequence>
<feature type="region of interest" description="Disordered" evidence="6">
    <location>
        <begin position="238"/>
        <end position="262"/>
    </location>
</feature>
<evidence type="ECO:0000313" key="10">
    <source>
        <dbReference type="Proteomes" id="UP000014254"/>
    </source>
</evidence>
<dbReference type="EMBL" id="KE124013">
    <property type="protein sequence ID" value="EPB85369.1"/>
    <property type="molecule type" value="Genomic_DNA"/>
</dbReference>
<feature type="transmembrane region" description="Helical" evidence="7">
    <location>
        <begin position="439"/>
        <end position="460"/>
    </location>
</feature>
<evidence type="ECO:0000256" key="7">
    <source>
        <dbReference type="SAM" id="Phobius"/>
    </source>
</evidence>
<feature type="transmembrane region" description="Helical" evidence="7">
    <location>
        <begin position="277"/>
        <end position="295"/>
    </location>
</feature>
<feature type="transmembrane region" description="Helical" evidence="7">
    <location>
        <begin position="342"/>
        <end position="362"/>
    </location>
</feature>
<keyword evidence="10" id="KW-1185">Reference proteome</keyword>
<dbReference type="InterPro" id="IPR020846">
    <property type="entry name" value="MFS_dom"/>
</dbReference>
<dbReference type="PROSITE" id="PS50850">
    <property type="entry name" value="MFS"/>
    <property type="match status" value="1"/>
</dbReference>
<evidence type="ECO:0000256" key="3">
    <source>
        <dbReference type="ARBA" id="ARBA00022692"/>
    </source>
</evidence>
<evidence type="ECO:0000256" key="2">
    <source>
        <dbReference type="ARBA" id="ARBA00022448"/>
    </source>
</evidence>
<feature type="transmembrane region" description="Helical" evidence="7">
    <location>
        <begin position="139"/>
        <end position="157"/>
    </location>
</feature>
<evidence type="ECO:0000313" key="9">
    <source>
        <dbReference type="EMBL" id="EPB85369.1"/>
    </source>
</evidence>
<feature type="transmembrane region" description="Helical" evidence="7">
    <location>
        <begin position="76"/>
        <end position="96"/>
    </location>
</feature>
<dbReference type="Proteomes" id="UP000014254">
    <property type="component" value="Unassembled WGS sequence"/>
</dbReference>
<feature type="compositionally biased region" description="Low complexity" evidence="6">
    <location>
        <begin position="240"/>
        <end position="256"/>
    </location>
</feature>
<dbReference type="InParanoid" id="S2J6V4"/>
<dbReference type="CDD" id="cd17325">
    <property type="entry name" value="MFS_MdtG_SLC18_like"/>
    <property type="match status" value="1"/>
</dbReference>
<name>S2J6V4_MUCC1</name>
<dbReference type="OMA" id="GYYAPFG"/>
<dbReference type="VEuPathDB" id="FungiDB:HMPREF1544_07829"/>
<dbReference type="STRING" id="1220926.S2J6V4"/>
<gene>
    <name evidence="9" type="ORF">HMPREF1544_07829</name>
</gene>
<feature type="transmembrane region" description="Helical" evidence="7">
    <location>
        <begin position="368"/>
        <end position="386"/>
    </location>
</feature>
<proteinExistence type="predicted"/>
<feature type="transmembrane region" description="Helical" evidence="7">
    <location>
        <begin position="307"/>
        <end position="330"/>
    </location>
</feature>
<feature type="transmembrane region" description="Helical" evidence="7">
    <location>
        <begin position="108"/>
        <end position="133"/>
    </location>
</feature>
<dbReference type="GO" id="GO:0016020">
    <property type="term" value="C:membrane"/>
    <property type="evidence" value="ECO:0007669"/>
    <property type="project" value="UniProtKB-SubCell"/>
</dbReference>
<evidence type="ECO:0000256" key="6">
    <source>
        <dbReference type="SAM" id="MobiDB-lite"/>
    </source>
</evidence>
<dbReference type="Pfam" id="PF07690">
    <property type="entry name" value="MFS_1"/>
    <property type="match status" value="2"/>
</dbReference>
<dbReference type="eggNOG" id="KOG3764">
    <property type="taxonomic scope" value="Eukaryota"/>
</dbReference>
<dbReference type="Gene3D" id="1.20.1250.20">
    <property type="entry name" value="MFS general substrate transporter like domains"/>
    <property type="match status" value="1"/>
</dbReference>
<dbReference type="SUPFAM" id="SSF103473">
    <property type="entry name" value="MFS general substrate transporter"/>
    <property type="match status" value="1"/>
</dbReference>
<dbReference type="InterPro" id="IPR011701">
    <property type="entry name" value="MFS"/>
</dbReference>
<feature type="transmembrane region" description="Helical" evidence="7">
    <location>
        <begin position="39"/>
        <end position="64"/>
    </location>
</feature>
<feature type="domain" description="Major facilitator superfamily (MFS) profile" evidence="8">
    <location>
        <begin position="36"/>
        <end position="465"/>
    </location>
</feature>
<evidence type="ECO:0000256" key="1">
    <source>
        <dbReference type="ARBA" id="ARBA00004141"/>
    </source>
</evidence>
<evidence type="ECO:0000256" key="4">
    <source>
        <dbReference type="ARBA" id="ARBA00022989"/>
    </source>
</evidence>
<accession>S2J6V4</accession>
<keyword evidence="5 7" id="KW-0472">Membrane</keyword>
<keyword evidence="4 7" id="KW-1133">Transmembrane helix</keyword>
<keyword evidence="3 7" id="KW-0812">Transmembrane</keyword>
<organism evidence="9 10">
    <name type="scientific">Mucor circinelloides f. circinelloides (strain 1006PhL)</name>
    <name type="common">Mucormycosis agent</name>
    <name type="synonym">Calyptromyces circinelloides</name>
    <dbReference type="NCBI Taxonomy" id="1220926"/>
    <lineage>
        <taxon>Eukaryota</taxon>
        <taxon>Fungi</taxon>
        <taxon>Fungi incertae sedis</taxon>
        <taxon>Mucoromycota</taxon>
        <taxon>Mucoromycotina</taxon>
        <taxon>Mucoromycetes</taxon>
        <taxon>Mucorales</taxon>
        <taxon>Mucorineae</taxon>
        <taxon>Mucoraceae</taxon>
        <taxon>Mucor</taxon>
    </lineage>
</organism>
<keyword evidence="2" id="KW-0813">Transport</keyword>
<dbReference type="InterPro" id="IPR036259">
    <property type="entry name" value="MFS_trans_sf"/>
</dbReference>
<protein>
    <recommendedName>
        <fullName evidence="8">Major facilitator superfamily (MFS) profile domain-containing protein</fullName>
    </recommendedName>
</protein>
<dbReference type="AlphaFoldDB" id="S2J6V4"/>
<dbReference type="GO" id="GO:0022857">
    <property type="term" value="F:transmembrane transporter activity"/>
    <property type="evidence" value="ECO:0007669"/>
    <property type="project" value="InterPro"/>
</dbReference>
<dbReference type="PANTHER" id="PTHR23506:SF23">
    <property type="entry name" value="GH10249P"/>
    <property type="match status" value="1"/>
</dbReference>